<feature type="domain" description="UPAR/Ly6" evidence="1">
    <location>
        <begin position="55"/>
        <end position="136"/>
    </location>
</feature>
<accession>A0AA47MK00</accession>
<keyword evidence="4" id="KW-1185">Reference proteome</keyword>
<dbReference type="InterPro" id="IPR045860">
    <property type="entry name" value="Snake_toxin-like_sf"/>
</dbReference>
<dbReference type="Pfam" id="PF00021">
    <property type="entry name" value="UPAR_LY6"/>
    <property type="match status" value="1"/>
</dbReference>
<evidence type="ECO:0000313" key="4">
    <source>
        <dbReference type="Proteomes" id="UP001174136"/>
    </source>
</evidence>
<protein>
    <recommendedName>
        <fullName evidence="1">UPAR/Ly6 domain-containing protein</fullName>
    </recommendedName>
</protein>
<organism evidence="3 4">
    <name type="scientific">Merluccius polli</name>
    <name type="common">Benguela hake</name>
    <name type="synonym">Merluccius cadenati</name>
    <dbReference type="NCBI Taxonomy" id="89951"/>
    <lineage>
        <taxon>Eukaryota</taxon>
        <taxon>Metazoa</taxon>
        <taxon>Chordata</taxon>
        <taxon>Craniata</taxon>
        <taxon>Vertebrata</taxon>
        <taxon>Euteleostomi</taxon>
        <taxon>Actinopterygii</taxon>
        <taxon>Neopterygii</taxon>
        <taxon>Teleostei</taxon>
        <taxon>Neoteleostei</taxon>
        <taxon>Acanthomorphata</taxon>
        <taxon>Zeiogadaria</taxon>
        <taxon>Gadariae</taxon>
        <taxon>Gadiformes</taxon>
        <taxon>Gadoidei</taxon>
        <taxon>Merlucciidae</taxon>
        <taxon>Merluccius</taxon>
    </lineage>
</organism>
<dbReference type="SUPFAM" id="SSF57302">
    <property type="entry name" value="Snake toxin-like"/>
    <property type="match status" value="1"/>
</dbReference>
<dbReference type="InterPro" id="IPR016054">
    <property type="entry name" value="LY6_UPA_recep-like"/>
</dbReference>
<evidence type="ECO:0000259" key="1">
    <source>
        <dbReference type="Pfam" id="PF00021"/>
    </source>
</evidence>
<sequence>MKRSRPLLWWRRRSWRSGAVTCTSKGLLQTPNTLKMAKVLCVILAALASFMLVESLECNQCNVGALGFCLSSDVITCATNTSQCFTGRASFPNIASSVGINLQGCRENCTDITTDSTVLGATLRTTVVCCNTDRCNPVTISGATTTTTLSLAAVLASALLASAWSTL</sequence>
<gene>
    <name evidence="3" type="ORF">N1851_021323</name>
    <name evidence="2" type="ORF">N1851_029176</name>
</gene>
<dbReference type="Proteomes" id="UP001174136">
    <property type="component" value="Unassembled WGS sequence"/>
</dbReference>
<evidence type="ECO:0000313" key="3">
    <source>
        <dbReference type="EMBL" id="KAK0141525.1"/>
    </source>
</evidence>
<dbReference type="CDD" id="cd00117">
    <property type="entry name" value="TFP"/>
    <property type="match status" value="1"/>
</dbReference>
<comment type="caution">
    <text evidence="3">The sequence shown here is derived from an EMBL/GenBank/DDBJ whole genome shotgun (WGS) entry which is preliminary data.</text>
</comment>
<dbReference type="Gene3D" id="2.10.60.10">
    <property type="entry name" value="CD59"/>
    <property type="match status" value="1"/>
</dbReference>
<evidence type="ECO:0000313" key="2">
    <source>
        <dbReference type="EMBL" id="KAK0135014.1"/>
    </source>
</evidence>
<dbReference type="EMBL" id="JAOPHQ010003808">
    <property type="protein sequence ID" value="KAK0141525.1"/>
    <property type="molecule type" value="Genomic_DNA"/>
</dbReference>
<reference evidence="3" key="1">
    <citation type="journal article" date="2023" name="Front. Mar. Sci.">
        <title>A new Merluccius polli reference genome to investigate the effects of global change in West African waters.</title>
        <authorList>
            <person name="Mateo J.L."/>
            <person name="Blanco-Fernandez C."/>
            <person name="Garcia-Vazquez E."/>
            <person name="Machado-Schiaffino G."/>
        </authorList>
    </citation>
    <scope>NUCLEOTIDE SEQUENCE</scope>
    <source>
        <strain evidence="3">C29</strain>
        <tissue evidence="3">Fin</tissue>
    </source>
</reference>
<name>A0AA47MK00_MERPO</name>
<dbReference type="EMBL" id="JAOPHQ010005496">
    <property type="protein sequence ID" value="KAK0135014.1"/>
    <property type="molecule type" value="Genomic_DNA"/>
</dbReference>
<dbReference type="AlphaFoldDB" id="A0AA47MK00"/>
<proteinExistence type="predicted"/>